<dbReference type="SMART" id="SM00257">
    <property type="entry name" value="LysM"/>
    <property type="match status" value="2"/>
</dbReference>
<dbReference type="Gene3D" id="3.10.350.10">
    <property type="entry name" value="LysM domain"/>
    <property type="match status" value="2"/>
</dbReference>
<dbReference type="Gene3D" id="3.10.50.10">
    <property type="match status" value="1"/>
</dbReference>
<dbReference type="PROSITE" id="PS51782">
    <property type="entry name" value="LYSM"/>
    <property type="match status" value="2"/>
</dbReference>
<dbReference type="CDD" id="cd02874">
    <property type="entry name" value="GH18_CFLE_spore_hydrolase"/>
    <property type="match status" value="1"/>
</dbReference>
<comment type="caution">
    <text evidence="5">The sequence shown here is derived from an EMBL/GenBank/DDBJ whole genome shotgun (WGS) entry which is preliminary data.</text>
</comment>
<dbReference type="CDD" id="cd00118">
    <property type="entry name" value="LysM"/>
    <property type="match status" value="1"/>
</dbReference>
<dbReference type="Pfam" id="PF00704">
    <property type="entry name" value="Glyco_hydro_18"/>
    <property type="match status" value="1"/>
</dbReference>
<dbReference type="GO" id="GO:0008061">
    <property type="term" value="F:chitin binding"/>
    <property type="evidence" value="ECO:0007669"/>
    <property type="project" value="InterPro"/>
</dbReference>
<dbReference type="GO" id="GO:0070492">
    <property type="term" value="F:oligosaccharide binding"/>
    <property type="evidence" value="ECO:0007669"/>
    <property type="project" value="TreeGrafter"/>
</dbReference>
<dbReference type="SMART" id="SM00636">
    <property type="entry name" value="Glyco_18"/>
    <property type="match status" value="1"/>
</dbReference>
<dbReference type="PANTHER" id="PTHR46066:SF2">
    <property type="entry name" value="CHITINASE DOMAIN-CONTAINING PROTEIN 1"/>
    <property type="match status" value="1"/>
</dbReference>
<reference evidence="6" key="1">
    <citation type="journal article" date="2018" name="Sci. Rep.">
        <title>Lignite coal burning seam in the remote Altai Mountains harbors a hydrogen-driven thermophilic microbial community.</title>
        <authorList>
            <person name="Kadnikov V.V."/>
            <person name="Mardanov A.V."/>
            <person name="Ivasenko D.A."/>
            <person name="Antsiferov D.V."/>
            <person name="Beletsky A.V."/>
            <person name="Karnachuk O.V."/>
            <person name="Ravin N.V."/>
        </authorList>
    </citation>
    <scope>NUCLEOTIDE SEQUENCE [LARGE SCALE GENOMIC DNA]</scope>
</reference>
<dbReference type="GO" id="GO:0012505">
    <property type="term" value="C:endomembrane system"/>
    <property type="evidence" value="ECO:0007669"/>
    <property type="project" value="TreeGrafter"/>
</dbReference>
<dbReference type="Proteomes" id="UP000244338">
    <property type="component" value="Unassembled WGS sequence"/>
</dbReference>
<organism evidence="5 6">
    <name type="scientific">Candidatus Carbonibacillus altaicus</name>
    <dbReference type="NCBI Taxonomy" id="2163959"/>
    <lineage>
        <taxon>Bacteria</taxon>
        <taxon>Bacillati</taxon>
        <taxon>Bacillota</taxon>
        <taxon>Bacilli</taxon>
        <taxon>Bacillales</taxon>
        <taxon>Candidatus Carbonibacillus</taxon>
    </lineage>
</organism>
<dbReference type="InterPro" id="IPR029070">
    <property type="entry name" value="Chitinase_insertion_sf"/>
</dbReference>
<dbReference type="SUPFAM" id="SSF54106">
    <property type="entry name" value="LysM domain"/>
    <property type="match status" value="2"/>
</dbReference>
<keyword evidence="2" id="KW-0326">Glycosidase</keyword>
<dbReference type="Gene3D" id="3.20.20.80">
    <property type="entry name" value="Glycosidases"/>
    <property type="match status" value="1"/>
</dbReference>
<dbReference type="InterPro" id="IPR001223">
    <property type="entry name" value="Glyco_hydro18_cat"/>
</dbReference>
<dbReference type="GO" id="GO:0005975">
    <property type="term" value="P:carbohydrate metabolic process"/>
    <property type="evidence" value="ECO:0007669"/>
    <property type="project" value="InterPro"/>
</dbReference>
<evidence type="ECO:0000256" key="2">
    <source>
        <dbReference type="ARBA" id="ARBA00023295"/>
    </source>
</evidence>
<dbReference type="InterPro" id="IPR036779">
    <property type="entry name" value="LysM_dom_sf"/>
</dbReference>
<dbReference type="InterPro" id="IPR018392">
    <property type="entry name" value="LysM"/>
</dbReference>
<keyword evidence="1" id="KW-0378">Hydrolase</keyword>
<dbReference type="Pfam" id="PF01476">
    <property type="entry name" value="LysM"/>
    <property type="match status" value="2"/>
</dbReference>
<dbReference type="GO" id="GO:0016798">
    <property type="term" value="F:hydrolase activity, acting on glycosyl bonds"/>
    <property type="evidence" value="ECO:0007669"/>
    <property type="project" value="UniProtKB-KW"/>
</dbReference>
<evidence type="ECO:0000259" key="4">
    <source>
        <dbReference type="PROSITE" id="PS51910"/>
    </source>
</evidence>
<proteinExistence type="predicted"/>
<accession>A0A2R6XY06</accession>
<protein>
    <submittedName>
        <fullName evidence="5">Spore cortex-lytic enzyme, N-acetylglucosaminidase SleL</fullName>
    </submittedName>
</protein>
<dbReference type="InterPro" id="IPR041704">
    <property type="entry name" value="CFLE_GH18"/>
</dbReference>
<feature type="domain" description="LysM" evidence="3">
    <location>
        <begin position="49"/>
        <end position="93"/>
    </location>
</feature>
<dbReference type="AlphaFoldDB" id="A0A2R6XY06"/>
<feature type="domain" description="GH18" evidence="4">
    <location>
        <begin position="101"/>
        <end position="416"/>
    </location>
</feature>
<dbReference type="InterPro" id="IPR017853">
    <property type="entry name" value="GH"/>
</dbReference>
<gene>
    <name evidence="5" type="ORF">BSOLF_2458</name>
</gene>
<feature type="domain" description="LysM" evidence="3">
    <location>
        <begin position="2"/>
        <end position="45"/>
    </location>
</feature>
<evidence type="ECO:0000259" key="3">
    <source>
        <dbReference type="PROSITE" id="PS51782"/>
    </source>
</evidence>
<evidence type="ECO:0000313" key="6">
    <source>
        <dbReference type="Proteomes" id="UP000244338"/>
    </source>
</evidence>
<dbReference type="InterPro" id="IPR011583">
    <property type="entry name" value="Chitinase_II/V-like_cat"/>
</dbReference>
<dbReference type="PANTHER" id="PTHR46066">
    <property type="entry name" value="CHITINASE DOMAIN-CONTAINING PROTEIN 1 FAMILY MEMBER"/>
    <property type="match status" value="1"/>
</dbReference>
<sequence length="416" mass="47216">MEIIEIQPGDTVETLSMQYDVTPEALRDMNGIRGNSLVPGEALILPRTGVHVVQNGETLRTIAHTYGIPIPLWIEKNALSHPQRLTAGDRLIIPERPKFPADVNAYVEPSYVEQNERILTEAGDALNMLSVLGGRLHLESGVLLPHDQIARTYALSHGMMPMLVIHNFDQRLFSRKLAHTFLHDRAWQERVLDALIRSAEERGYGAVQFDLENVDPQDREAYTEFLRRATPILNRAGLLVSTALAPKFDSTQDRDGHDYAAHGALVNFVVLMTYEWGWAGGPPLPIAPLPEVKKVLDYAVRVIPRNKIMLGAPLYGYDWTLPYQKGGSFAQVLGAREAVEVAYRVGASIQFDLAAQAPYFRYTDRRGREHMVWFEDVRALWAKIRLVEQYRLRGLSLWQLARSYPAAWELIRWRFA</sequence>
<evidence type="ECO:0000256" key="1">
    <source>
        <dbReference type="ARBA" id="ARBA00022801"/>
    </source>
</evidence>
<name>A0A2R6XY06_9BACL</name>
<dbReference type="SUPFAM" id="SSF51445">
    <property type="entry name" value="(Trans)glycosidases"/>
    <property type="match status" value="1"/>
</dbReference>
<dbReference type="PROSITE" id="PS51910">
    <property type="entry name" value="GH18_2"/>
    <property type="match status" value="1"/>
</dbReference>
<evidence type="ECO:0000313" key="5">
    <source>
        <dbReference type="EMBL" id="PTQ55305.1"/>
    </source>
</evidence>
<dbReference type="EMBL" id="PEBX01000143">
    <property type="protein sequence ID" value="PTQ55305.1"/>
    <property type="molecule type" value="Genomic_DNA"/>
</dbReference>